<dbReference type="VEuPathDB" id="VectorBase:GAUT018406"/>
<dbReference type="SUPFAM" id="SSF57667">
    <property type="entry name" value="beta-beta-alpha zinc fingers"/>
    <property type="match status" value="1"/>
</dbReference>
<sequence>MEIFIDKDGQDLKEELPEDDLSSLIIEGLNEADSQDTLEEPKYMSLFSETNKFIPLTTTKRLLAPCDNVALMVTKFFPTTVGNNAKSNVTESQLAPTLLTADYKVVEVNDLRNLQTLEYDGSNSKTVVIYKYQYCPQAFANLEYLKTHLQTTTLCKFCNQAFNQSGELFKHIREVHKECKFAICHKRLSPHFNLRSHIVRDHEVKLPAKMASIDFVRRKPKESDDDGNKKLQTSAGIDLETEGLSLKTCDFGYNSESIKIN</sequence>
<dbReference type="STRING" id="7395.A0A1A9UWT5"/>
<dbReference type="SMART" id="SM00355">
    <property type="entry name" value="ZnF_C2H2"/>
    <property type="match status" value="3"/>
</dbReference>
<dbReference type="Pfam" id="PF00096">
    <property type="entry name" value="zf-C2H2"/>
    <property type="match status" value="1"/>
</dbReference>
<keyword evidence="1" id="KW-0479">Metal-binding</keyword>
<keyword evidence="4" id="KW-1185">Reference proteome</keyword>
<dbReference type="Gene3D" id="3.30.160.60">
    <property type="entry name" value="Classic Zinc Finger"/>
    <property type="match status" value="1"/>
</dbReference>
<name>A0A1A9UWT5_GLOAU</name>
<evidence type="ECO:0000313" key="4">
    <source>
        <dbReference type="Proteomes" id="UP000078200"/>
    </source>
</evidence>
<evidence type="ECO:0000313" key="3">
    <source>
        <dbReference type="EnsemblMetazoa" id="GAUT018406-PA"/>
    </source>
</evidence>
<reference evidence="3" key="1">
    <citation type="submission" date="2020-05" db="UniProtKB">
        <authorList>
            <consortium name="EnsemblMetazoa"/>
        </authorList>
    </citation>
    <scope>IDENTIFICATION</scope>
    <source>
        <strain evidence="3">TTRI</strain>
    </source>
</reference>
<proteinExistence type="predicted"/>
<keyword evidence="1" id="KW-0862">Zinc</keyword>
<dbReference type="PROSITE" id="PS00028">
    <property type="entry name" value="ZINC_FINGER_C2H2_1"/>
    <property type="match status" value="1"/>
</dbReference>
<evidence type="ECO:0000259" key="2">
    <source>
        <dbReference type="PROSITE" id="PS50157"/>
    </source>
</evidence>
<keyword evidence="1" id="KW-0863">Zinc-finger</keyword>
<dbReference type="GO" id="GO:0008270">
    <property type="term" value="F:zinc ion binding"/>
    <property type="evidence" value="ECO:0007669"/>
    <property type="project" value="UniProtKB-KW"/>
</dbReference>
<evidence type="ECO:0000256" key="1">
    <source>
        <dbReference type="PROSITE-ProRule" id="PRU00042"/>
    </source>
</evidence>
<feature type="domain" description="C2H2-type" evidence="2">
    <location>
        <begin position="153"/>
        <end position="181"/>
    </location>
</feature>
<dbReference type="PROSITE" id="PS50157">
    <property type="entry name" value="ZINC_FINGER_C2H2_2"/>
    <property type="match status" value="1"/>
</dbReference>
<dbReference type="InterPro" id="IPR013087">
    <property type="entry name" value="Znf_C2H2_type"/>
</dbReference>
<protein>
    <recommendedName>
        <fullName evidence="2">C2H2-type domain-containing protein</fullName>
    </recommendedName>
</protein>
<organism evidence="3 4">
    <name type="scientific">Glossina austeni</name>
    <name type="common">Savannah tsetse fly</name>
    <dbReference type="NCBI Taxonomy" id="7395"/>
    <lineage>
        <taxon>Eukaryota</taxon>
        <taxon>Metazoa</taxon>
        <taxon>Ecdysozoa</taxon>
        <taxon>Arthropoda</taxon>
        <taxon>Hexapoda</taxon>
        <taxon>Insecta</taxon>
        <taxon>Pterygota</taxon>
        <taxon>Neoptera</taxon>
        <taxon>Endopterygota</taxon>
        <taxon>Diptera</taxon>
        <taxon>Brachycera</taxon>
        <taxon>Muscomorpha</taxon>
        <taxon>Hippoboscoidea</taxon>
        <taxon>Glossinidae</taxon>
        <taxon>Glossina</taxon>
    </lineage>
</organism>
<dbReference type="EnsemblMetazoa" id="GAUT018406-RA">
    <property type="protein sequence ID" value="GAUT018406-PA"/>
    <property type="gene ID" value="GAUT018406"/>
</dbReference>
<dbReference type="AlphaFoldDB" id="A0A1A9UWT5"/>
<dbReference type="Proteomes" id="UP000078200">
    <property type="component" value="Unassembled WGS sequence"/>
</dbReference>
<dbReference type="InterPro" id="IPR036236">
    <property type="entry name" value="Znf_C2H2_sf"/>
</dbReference>
<accession>A0A1A9UWT5</accession>